<evidence type="ECO:0000256" key="1">
    <source>
        <dbReference type="SAM" id="MobiDB-lite"/>
    </source>
</evidence>
<organism evidence="2 3">
    <name type="scientific">Allomyces macrogynus (strain ATCC 38327)</name>
    <name type="common">Allomyces javanicus var. macrogynus</name>
    <dbReference type="NCBI Taxonomy" id="578462"/>
    <lineage>
        <taxon>Eukaryota</taxon>
        <taxon>Fungi</taxon>
        <taxon>Fungi incertae sedis</taxon>
        <taxon>Blastocladiomycota</taxon>
        <taxon>Blastocladiomycetes</taxon>
        <taxon>Blastocladiales</taxon>
        <taxon>Blastocladiaceae</taxon>
        <taxon>Allomyces</taxon>
    </lineage>
</organism>
<reference evidence="3" key="2">
    <citation type="submission" date="2009-11" db="EMBL/GenBank/DDBJ databases">
        <title>The Genome Sequence of Allomyces macrogynus strain ATCC 38327.</title>
        <authorList>
            <consortium name="The Broad Institute Genome Sequencing Platform"/>
            <person name="Russ C."/>
            <person name="Cuomo C."/>
            <person name="Shea T."/>
            <person name="Young S.K."/>
            <person name="Zeng Q."/>
            <person name="Koehrsen M."/>
            <person name="Haas B."/>
            <person name="Borodovsky M."/>
            <person name="Guigo R."/>
            <person name="Alvarado L."/>
            <person name="Berlin A."/>
            <person name="Borenstein D."/>
            <person name="Chen Z."/>
            <person name="Engels R."/>
            <person name="Freedman E."/>
            <person name="Gellesch M."/>
            <person name="Goldberg J."/>
            <person name="Griggs A."/>
            <person name="Gujja S."/>
            <person name="Heiman D."/>
            <person name="Hepburn T."/>
            <person name="Howarth C."/>
            <person name="Jen D."/>
            <person name="Larson L."/>
            <person name="Lewis B."/>
            <person name="Mehta T."/>
            <person name="Park D."/>
            <person name="Pearson M."/>
            <person name="Roberts A."/>
            <person name="Saif S."/>
            <person name="Shenoy N."/>
            <person name="Sisk P."/>
            <person name="Stolte C."/>
            <person name="Sykes S."/>
            <person name="Walk T."/>
            <person name="White J."/>
            <person name="Yandava C."/>
            <person name="Burger G."/>
            <person name="Gray M.W."/>
            <person name="Holland P.W.H."/>
            <person name="King N."/>
            <person name="Lang F.B.F."/>
            <person name="Roger A.J."/>
            <person name="Ruiz-Trillo I."/>
            <person name="Lander E."/>
            <person name="Nusbaum C."/>
        </authorList>
    </citation>
    <scope>NUCLEOTIDE SEQUENCE [LARGE SCALE GENOMIC DNA]</scope>
    <source>
        <strain evidence="3">ATCC 38327</strain>
    </source>
</reference>
<accession>A0A0L0T6U9</accession>
<dbReference type="VEuPathDB" id="FungiDB:AMAG_14455"/>
<feature type="compositionally biased region" description="Low complexity" evidence="1">
    <location>
        <begin position="480"/>
        <end position="502"/>
    </location>
</feature>
<feature type="compositionally biased region" description="Low complexity" evidence="1">
    <location>
        <begin position="14"/>
        <end position="42"/>
    </location>
</feature>
<dbReference type="OrthoDB" id="10586074at2759"/>
<feature type="region of interest" description="Disordered" evidence="1">
    <location>
        <begin position="1"/>
        <end position="51"/>
    </location>
</feature>
<keyword evidence="3" id="KW-1185">Reference proteome</keyword>
<dbReference type="EMBL" id="GG745365">
    <property type="protein sequence ID" value="KNE70309.1"/>
    <property type="molecule type" value="Genomic_DNA"/>
</dbReference>
<dbReference type="AlphaFoldDB" id="A0A0L0T6U9"/>
<evidence type="ECO:0000313" key="3">
    <source>
        <dbReference type="Proteomes" id="UP000054350"/>
    </source>
</evidence>
<proteinExistence type="predicted"/>
<reference evidence="2 3" key="1">
    <citation type="submission" date="2009-11" db="EMBL/GenBank/DDBJ databases">
        <title>Annotation of Allomyces macrogynus ATCC 38327.</title>
        <authorList>
            <consortium name="The Broad Institute Genome Sequencing Platform"/>
            <person name="Russ C."/>
            <person name="Cuomo C."/>
            <person name="Burger G."/>
            <person name="Gray M.W."/>
            <person name="Holland P.W.H."/>
            <person name="King N."/>
            <person name="Lang F.B.F."/>
            <person name="Roger A.J."/>
            <person name="Ruiz-Trillo I."/>
            <person name="Young S.K."/>
            <person name="Zeng Q."/>
            <person name="Gargeya S."/>
            <person name="Fitzgerald M."/>
            <person name="Haas B."/>
            <person name="Abouelleil A."/>
            <person name="Alvarado L."/>
            <person name="Arachchi H.M."/>
            <person name="Berlin A."/>
            <person name="Chapman S.B."/>
            <person name="Gearin G."/>
            <person name="Goldberg J."/>
            <person name="Griggs A."/>
            <person name="Gujja S."/>
            <person name="Hansen M."/>
            <person name="Heiman D."/>
            <person name="Howarth C."/>
            <person name="Larimer J."/>
            <person name="Lui A."/>
            <person name="MacDonald P.J.P."/>
            <person name="McCowen C."/>
            <person name="Montmayeur A."/>
            <person name="Murphy C."/>
            <person name="Neiman D."/>
            <person name="Pearson M."/>
            <person name="Priest M."/>
            <person name="Roberts A."/>
            <person name="Saif S."/>
            <person name="Shea T."/>
            <person name="Sisk P."/>
            <person name="Stolte C."/>
            <person name="Sykes S."/>
            <person name="Wortman J."/>
            <person name="Nusbaum C."/>
            <person name="Birren B."/>
        </authorList>
    </citation>
    <scope>NUCLEOTIDE SEQUENCE [LARGE SCALE GENOMIC DNA]</scope>
    <source>
        <strain evidence="2 3">ATCC 38327</strain>
    </source>
</reference>
<dbReference type="Proteomes" id="UP000054350">
    <property type="component" value="Unassembled WGS sequence"/>
</dbReference>
<feature type="compositionally biased region" description="Low complexity" evidence="1">
    <location>
        <begin position="264"/>
        <end position="284"/>
    </location>
</feature>
<feature type="region of interest" description="Disordered" evidence="1">
    <location>
        <begin position="480"/>
        <end position="620"/>
    </location>
</feature>
<feature type="compositionally biased region" description="Acidic residues" evidence="1">
    <location>
        <begin position="225"/>
        <end position="235"/>
    </location>
</feature>
<feature type="compositionally biased region" description="Acidic residues" evidence="1">
    <location>
        <begin position="244"/>
        <end position="254"/>
    </location>
</feature>
<feature type="compositionally biased region" description="Basic and acidic residues" evidence="1">
    <location>
        <begin position="564"/>
        <end position="590"/>
    </location>
</feature>
<sequence length="668" mass="70949">MSKVAHADQAVPGTPARAGTPTSRTRSPRAPSSSSPTKRAPSPTRPRHATTVVVTDDDDMAALERAASMIRASLPLPENDAAFRPDSADPAGANAGLIDETVRRTLLQRRAPVQVRPALKQVHAQVAAAYVADVSDAKSVHLAVDEVVSPQTGSAWLAAAAAMQPHAGEVGAVQTVQPQTQTQTQAQPASRKASLKIDTDHVPQYPPATHHPAAAVQIQQRGYDADNDDDDDTSDDDHLVDQRGEDDDDEDDDIPLQAMRATTAAAARPPSVAVRVPSPVVESPDSPLIRTSAGGSGTTKAPPPILKGSLLSPSKYSHAVRGTQPALQLPLGPPSPMTPEVEEEELEVTPAEDNIPLSLVHRSMPAAPMGSGMDMNAMSMMMAGMRMGMMMGMGMPNSGMMSNPAAMGMPNPAMMMQQMYPGAYNPYAAAAGHPPPIWHAPVRYGSRDDGRATANVGRVGGLGPAAGCVRQGMPPAVGFMQMPPQYPQPQQFMAPPMPAAVATEGKKSSKKDKEKKKEKKEHRSSSRSRSRSRSPTRTDAPSELESVPPSPAKDNDKKRSHHQKDKDGKDKEKSKSKSKDKLAAEPEPPRGRSPTPAPGHAANEAALATELRVNTTKPKVATAVRSPDYVSATSTNSSAHTPIRQRLVTTALVKDRISTMESRKEKED</sequence>
<name>A0A0L0T6U9_ALLM3</name>
<gene>
    <name evidence="2" type="ORF">AMAG_14455</name>
</gene>
<protein>
    <submittedName>
        <fullName evidence="2">Uncharacterized protein</fullName>
    </submittedName>
</protein>
<feature type="compositionally biased region" description="Basic residues" evidence="1">
    <location>
        <begin position="508"/>
        <end position="534"/>
    </location>
</feature>
<evidence type="ECO:0000313" key="2">
    <source>
        <dbReference type="EMBL" id="KNE70309.1"/>
    </source>
</evidence>
<feature type="region of interest" description="Disordered" evidence="1">
    <location>
        <begin position="223"/>
        <end position="305"/>
    </location>
</feature>